<keyword evidence="1" id="KW-0472">Membrane</keyword>
<evidence type="ECO:0000313" key="4">
    <source>
        <dbReference type="WormBase" id="C50C10.1"/>
    </source>
</evidence>
<feature type="transmembrane region" description="Helical" evidence="1">
    <location>
        <begin position="20"/>
        <end position="51"/>
    </location>
</feature>
<reference evidence="2 3" key="1">
    <citation type="journal article" date="1998" name="Science">
        <title>Genome sequence of the nematode C. elegans: a platform for investigating biology.</title>
        <authorList>
            <consortium name="The C. elegans sequencing consortium"/>
            <person name="Sulson J.E."/>
            <person name="Waterston R."/>
        </authorList>
    </citation>
    <scope>NUCLEOTIDE SEQUENCE [LARGE SCALE GENOMIC DNA]</scope>
    <source>
        <strain evidence="2 3">Bristol N2</strain>
    </source>
</reference>
<dbReference type="HOGENOM" id="CLU_049496_1_0_1"/>
<dbReference type="FunCoup" id="G5EG01">
    <property type="interactions" value="1"/>
</dbReference>
<keyword evidence="1" id="KW-1133">Transmembrane helix</keyword>
<sequence>MSVYGFKAIDFQPEYFNFEYTFNFLTIFAAVTAIYGIFSFWITVKMCIFYLKHKHCNEMKKVLRPDVFRIFLLMQLWKEFHVFIDFLIVRIPLTSIFTAYCAESKPVLILKILSLLFIGVVYTSHLMTLAFCVQRVALLYAAEYQKDTISKVFDIIAPSLIIIGHCFGIPHFFSTTSCYQMDKPFPFGAIVITALTRDMRIYTIFYSMFSNASIILIIVTAILMFFKLLQKRKISSELHRKTDLKSEKVLTATMILILLPVVVPATLSFVNLFAPSAYPYIFLSRCICLDARAHFVSCYFYFTHHIFKKKEQPKNNIKVVCDVSPKRSISAHF</sequence>
<dbReference type="PhylomeDB" id="G5EG01"/>
<dbReference type="PANTHER" id="PTHR47516">
    <property type="entry name" value="SERPENTINE RECEPTOR, CLASS U-RELATED"/>
    <property type="match status" value="1"/>
</dbReference>
<gene>
    <name evidence="2 4" type="primary">sru-37</name>
    <name evidence="4" type="ORF">C50C10.1</name>
    <name evidence="2" type="ORF">CELE_C50C10.1</name>
</gene>
<dbReference type="OrthoDB" id="5829192at2759"/>
<feature type="transmembrane region" description="Helical" evidence="1">
    <location>
        <begin position="112"/>
        <end position="140"/>
    </location>
</feature>
<dbReference type="STRING" id="6239.C50C10.1.1"/>
<evidence type="ECO:0000313" key="3">
    <source>
        <dbReference type="Proteomes" id="UP000001940"/>
    </source>
</evidence>
<dbReference type="PANTHER" id="PTHR47516:SF1">
    <property type="entry name" value="SERPENTINE RECEPTOR, CLASS T-RELATED"/>
    <property type="match status" value="1"/>
</dbReference>
<feature type="transmembrane region" description="Helical" evidence="1">
    <location>
        <begin position="249"/>
        <end position="274"/>
    </location>
</feature>
<dbReference type="PaxDb" id="6239-C50C10.1"/>
<dbReference type="PIR" id="T20106">
    <property type="entry name" value="T20106"/>
</dbReference>
<name>G5EG01_CAEEL</name>
<dbReference type="Pfam" id="PF10322">
    <property type="entry name" value="7TM_GPCR_Sru"/>
    <property type="match status" value="1"/>
</dbReference>
<keyword evidence="1" id="KW-0812">Transmembrane</keyword>
<organism evidence="2 3">
    <name type="scientific">Caenorhabditis elegans</name>
    <dbReference type="NCBI Taxonomy" id="6239"/>
    <lineage>
        <taxon>Eukaryota</taxon>
        <taxon>Metazoa</taxon>
        <taxon>Ecdysozoa</taxon>
        <taxon>Nematoda</taxon>
        <taxon>Chromadorea</taxon>
        <taxon>Rhabditida</taxon>
        <taxon>Rhabditina</taxon>
        <taxon>Rhabditomorpha</taxon>
        <taxon>Rhabditoidea</taxon>
        <taxon>Rhabditidae</taxon>
        <taxon>Peloderinae</taxon>
        <taxon>Caenorhabditis</taxon>
    </lineage>
</organism>
<dbReference type="WormBase" id="C50C10.1">
    <property type="protein sequence ID" value="CE05459"/>
    <property type="gene ID" value="WBGene00005700"/>
    <property type="gene designation" value="sru-37"/>
</dbReference>
<dbReference type="RefSeq" id="NP_505531.1">
    <property type="nucleotide sequence ID" value="NM_073130.1"/>
</dbReference>
<protein>
    <submittedName>
        <fullName evidence="2">Serpentine Receptor, class U</fullName>
    </submittedName>
</protein>
<keyword evidence="2" id="KW-0675">Receptor</keyword>
<evidence type="ECO:0000256" key="1">
    <source>
        <dbReference type="SAM" id="Phobius"/>
    </source>
</evidence>
<dbReference type="GeneID" id="183644"/>
<accession>G5EG01</accession>
<feature type="transmembrane region" description="Helical" evidence="1">
    <location>
        <begin position="80"/>
        <end position="100"/>
    </location>
</feature>
<keyword evidence="3" id="KW-1185">Reference proteome</keyword>
<dbReference type="InterPro" id="IPR003839">
    <property type="entry name" value="7TM_GPCR_serpentine_rcpt_Sru"/>
</dbReference>
<dbReference type="InParanoid" id="G5EG01"/>
<dbReference type="AGR" id="WB:WBGene00005700"/>
<dbReference type="EMBL" id="BX284605">
    <property type="protein sequence ID" value="CAA96614.1"/>
    <property type="molecule type" value="Genomic_DNA"/>
</dbReference>
<dbReference type="KEGG" id="cel:CELE_C50C10.1"/>
<proteinExistence type="predicted"/>
<dbReference type="AlphaFoldDB" id="G5EG01"/>
<dbReference type="CTD" id="183644"/>
<dbReference type="eggNOG" id="ENOG502TGWJ">
    <property type="taxonomic scope" value="Eukaryota"/>
</dbReference>
<feature type="transmembrane region" description="Helical" evidence="1">
    <location>
        <begin position="152"/>
        <end position="173"/>
    </location>
</feature>
<evidence type="ECO:0000313" key="2">
    <source>
        <dbReference type="EMBL" id="CAA96614.1"/>
    </source>
</evidence>
<dbReference type="Proteomes" id="UP000001940">
    <property type="component" value="Chromosome V"/>
</dbReference>
<feature type="transmembrane region" description="Helical" evidence="1">
    <location>
        <begin position="280"/>
        <end position="302"/>
    </location>
</feature>
<feature type="transmembrane region" description="Helical" evidence="1">
    <location>
        <begin position="204"/>
        <end position="229"/>
    </location>
</feature>